<dbReference type="InterPro" id="IPR033828">
    <property type="entry name" value="GATase1_CTP_Synthase"/>
</dbReference>
<comment type="similarity">
    <text evidence="2 11">Belongs to the CTP synthase family.</text>
</comment>
<dbReference type="Proteomes" id="UP000316517">
    <property type="component" value="Unassembled WGS sequence"/>
</dbReference>
<evidence type="ECO:0000256" key="6">
    <source>
        <dbReference type="ARBA" id="ARBA00022840"/>
    </source>
</evidence>
<dbReference type="SUPFAM" id="SSF52540">
    <property type="entry name" value="P-loop containing nucleoside triphosphate hydrolases"/>
    <property type="match status" value="1"/>
</dbReference>
<dbReference type="GO" id="GO:0004359">
    <property type="term" value="F:glutaminase activity"/>
    <property type="evidence" value="ECO:0007669"/>
    <property type="project" value="RHEA"/>
</dbReference>
<dbReference type="InterPro" id="IPR004468">
    <property type="entry name" value="CTP_synthase"/>
</dbReference>
<feature type="domain" description="CTP synthase N-terminal" evidence="13">
    <location>
        <begin position="3"/>
        <end position="267"/>
    </location>
</feature>
<comment type="activity regulation">
    <text evidence="11">Allosterically activated by GTP, when glutamine is the substrate; GTP has no effect on the reaction when ammonia is the substrate. The allosteric effector GTP functions by stabilizing the protein conformation that binds the tetrahedral intermediate(s) formed during glutamine hydrolysis. Inhibited by the product CTP, via allosteric rather than competitive inhibition.</text>
</comment>
<evidence type="ECO:0000256" key="1">
    <source>
        <dbReference type="ARBA" id="ARBA00005171"/>
    </source>
</evidence>
<feature type="domain" description="Glutamine amidotransferase" evidence="12">
    <location>
        <begin position="302"/>
        <end position="525"/>
    </location>
</feature>
<feature type="active site" evidence="11">
    <location>
        <position position="508"/>
    </location>
</feature>
<feature type="region of interest" description="Amidoligase domain" evidence="11">
    <location>
        <begin position="1"/>
        <end position="267"/>
    </location>
</feature>
<dbReference type="InterPro" id="IPR027417">
    <property type="entry name" value="P-loop_NTPase"/>
</dbReference>
<dbReference type="GO" id="GO:0019856">
    <property type="term" value="P:pyrimidine nucleobase biosynthetic process"/>
    <property type="evidence" value="ECO:0007669"/>
    <property type="project" value="TreeGrafter"/>
</dbReference>
<dbReference type="UniPathway" id="UPA00159">
    <property type="reaction ID" value="UER00277"/>
</dbReference>
<dbReference type="GO" id="GO:0044210">
    <property type="term" value="P:'de novo' CTP biosynthetic process"/>
    <property type="evidence" value="ECO:0007669"/>
    <property type="project" value="UniProtKB-UniRule"/>
</dbReference>
<dbReference type="GO" id="GO:0046872">
    <property type="term" value="F:metal ion binding"/>
    <property type="evidence" value="ECO:0007669"/>
    <property type="project" value="UniProtKB-KW"/>
</dbReference>
<evidence type="ECO:0000256" key="8">
    <source>
        <dbReference type="ARBA" id="ARBA00022962"/>
    </source>
</evidence>
<feature type="binding site" evidence="11">
    <location>
        <position position="13"/>
    </location>
    <ligand>
        <name>CTP</name>
        <dbReference type="ChEBI" id="CHEBI:37563"/>
        <note>allosteric inhibitor</note>
    </ligand>
</feature>
<evidence type="ECO:0000313" key="15">
    <source>
        <dbReference type="Proteomes" id="UP000316517"/>
    </source>
</evidence>
<feature type="binding site" evidence="11">
    <location>
        <begin position="14"/>
        <end position="19"/>
    </location>
    <ligand>
        <name>ATP</name>
        <dbReference type="ChEBI" id="CHEBI:30616"/>
    </ligand>
</feature>
<keyword evidence="4 11" id="KW-0479">Metal-binding</keyword>
<evidence type="ECO:0000256" key="10">
    <source>
        <dbReference type="ARBA" id="ARBA00047781"/>
    </source>
</evidence>
<comment type="pathway">
    <text evidence="1 11">Pyrimidine metabolism; CTP biosynthesis via de novo pathway; CTP from UDP: step 2/2.</text>
</comment>
<dbReference type="PANTHER" id="PTHR11550">
    <property type="entry name" value="CTP SYNTHASE"/>
    <property type="match status" value="1"/>
</dbReference>
<feature type="binding site" evidence="11">
    <location>
        <begin position="148"/>
        <end position="150"/>
    </location>
    <ligand>
        <name>CTP</name>
        <dbReference type="ChEBI" id="CHEBI:37563"/>
        <note>allosteric inhibitor</note>
    </ligand>
</feature>
<evidence type="ECO:0000256" key="5">
    <source>
        <dbReference type="ARBA" id="ARBA00022741"/>
    </source>
</evidence>
<feature type="binding site" evidence="11">
    <location>
        <position position="224"/>
    </location>
    <ligand>
        <name>UTP</name>
        <dbReference type="ChEBI" id="CHEBI:46398"/>
    </ligand>
</feature>
<comment type="caution">
    <text evidence="14">The sequence shown here is derived from an EMBL/GenBank/DDBJ whole genome shotgun (WGS) entry which is preliminary data.</text>
</comment>
<comment type="subunit">
    <text evidence="11">Homotetramer.</text>
</comment>
<comment type="catalytic activity">
    <reaction evidence="11">
        <text>L-glutamine + H2O = L-glutamate + NH4(+)</text>
        <dbReference type="Rhea" id="RHEA:15889"/>
        <dbReference type="ChEBI" id="CHEBI:15377"/>
        <dbReference type="ChEBI" id="CHEBI:28938"/>
        <dbReference type="ChEBI" id="CHEBI:29985"/>
        <dbReference type="ChEBI" id="CHEBI:58359"/>
    </reaction>
</comment>
<dbReference type="Pfam" id="PF06418">
    <property type="entry name" value="CTP_synth_N"/>
    <property type="match status" value="1"/>
</dbReference>
<evidence type="ECO:0000256" key="9">
    <source>
        <dbReference type="ARBA" id="ARBA00022975"/>
    </source>
</evidence>
<comment type="miscellaneous">
    <text evidence="11">CTPSs have evolved a hybrid strategy for distinguishing between UTP and CTP. The overlapping regions of the product feedback inhibitory and substrate sites recognize a common feature in both compounds, the triphosphate moiety. To differentiate isosteric substrate and product pyrimidine rings, an additional pocket far from the expected kinase/ligase catalytic site, specifically recognizes the cytosine and ribose portions of the product inhibitor.</text>
</comment>
<feature type="binding site" evidence="11">
    <location>
        <begin position="188"/>
        <end position="193"/>
    </location>
    <ligand>
        <name>UTP</name>
        <dbReference type="ChEBI" id="CHEBI:46398"/>
    </ligand>
</feature>
<evidence type="ECO:0000256" key="7">
    <source>
        <dbReference type="ARBA" id="ARBA00022842"/>
    </source>
</evidence>
<keyword evidence="8 11" id="KW-0315">Glutamine amidotransferase</keyword>
<dbReference type="FunFam" id="3.40.50.880:FF:000002">
    <property type="entry name" value="CTP synthase"/>
    <property type="match status" value="1"/>
</dbReference>
<dbReference type="EMBL" id="SOJT01000092">
    <property type="protein sequence ID" value="TET29208.1"/>
    <property type="molecule type" value="Genomic_DNA"/>
</dbReference>
<keyword evidence="7 11" id="KW-0460">Magnesium</keyword>
<dbReference type="PANTHER" id="PTHR11550:SF0">
    <property type="entry name" value="CTP SYNTHASE-RELATED"/>
    <property type="match status" value="1"/>
</dbReference>
<feature type="binding site" evidence="11">
    <location>
        <position position="141"/>
    </location>
    <ligand>
        <name>Mg(2+)</name>
        <dbReference type="ChEBI" id="CHEBI:18420"/>
    </ligand>
</feature>
<evidence type="ECO:0000259" key="13">
    <source>
        <dbReference type="Pfam" id="PF06418"/>
    </source>
</evidence>
<dbReference type="AlphaFoldDB" id="A0A523TFU5"/>
<dbReference type="GO" id="GO:0042802">
    <property type="term" value="F:identical protein binding"/>
    <property type="evidence" value="ECO:0007669"/>
    <property type="project" value="TreeGrafter"/>
</dbReference>
<name>A0A523TFU5_UNCAE</name>
<evidence type="ECO:0000256" key="3">
    <source>
        <dbReference type="ARBA" id="ARBA00022598"/>
    </source>
</evidence>
<dbReference type="EC" id="6.3.4.2" evidence="11"/>
<dbReference type="FunFam" id="3.40.50.300:FF:000009">
    <property type="entry name" value="CTP synthase"/>
    <property type="match status" value="1"/>
</dbReference>
<proteinExistence type="inferred from homology"/>
<feature type="binding site" evidence="11">
    <location>
        <position position="224"/>
    </location>
    <ligand>
        <name>CTP</name>
        <dbReference type="ChEBI" id="CHEBI:37563"/>
        <note>allosteric inhibitor</note>
    </ligand>
</feature>
<dbReference type="GO" id="GO:0005829">
    <property type="term" value="C:cytosol"/>
    <property type="evidence" value="ECO:0007669"/>
    <property type="project" value="TreeGrafter"/>
</dbReference>
<protein>
    <recommendedName>
        <fullName evidence="11">CTP synthase</fullName>
        <ecNumber evidence="11">6.3.4.2</ecNumber>
    </recommendedName>
    <alternativeName>
        <fullName evidence="11">Cytidine 5'-triphosphate synthase</fullName>
    </alternativeName>
    <alternativeName>
        <fullName evidence="11">Cytidine triphosphate synthetase</fullName>
        <shortName evidence="11">CTP synthetase</shortName>
        <shortName evidence="11">CTPS</shortName>
    </alternativeName>
    <alternativeName>
        <fullName evidence="11">UTP--ammonia ligase</fullName>
    </alternativeName>
</protein>
<comment type="catalytic activity">
    <reaction evidence="10 11">
        <text>UTP + L-glutamine + ATP + H2O = CTP + L-glutamate + ADP + phosphate + 2 H(+)</text>
        <dbReference type="Rhea" id="RHEA:26426"/>
        <dbReference type="ChEBI" id="CHEBI:15377"/>
        <dbReference type="ChEBI" id="CHEBI:15378"/>
        <dbReference type="ChEBI" id="CHEBI:29985"/>
        <dbReference type="ChEBI" id="CHEBI:30616"/>
        <dbReference type="ChEBI" id="CHEBI:37563"/>
        <dbReference type="ChEBI" id="CHEBI:43474"/>
        <dbReference type="ChEBI" id="CHEBI:46398"/>
        <dbReference type="ChEBI" id="CHEBI:58359"/>
        <dbReference type="ChEBI" id="CHEBI:456216"/>
        <dbReference type="EC" id="6.3.4.2"/>
    </reaction>
</comment>
<dbReference type="InterPro" id="IPR029062">
    <property type="entry name" value="Class_I_gatase-like"/>
</dbReference>
<comment type="catalytic activity">
    <reaction evidence="11">
        <text>UTP + NH4(+) + ATP = CTP + ADP + phosphate + 2 H(+)</text>
        <dbReference type="Rhea" id="RHEA:16597"/>
        <dbReference type="ChEBI" id="CHEBI:15378"/>
        <dbReference type="ChEBI" id="CHEBI:28938"/>
        <dbReference type="ChEBI" id="CHEBI:30616"/>
        <dbReference type="ChEBI" id="CHEBI:37563"/>
        <dbReference type="ChEBI" id="CHEBI:43474"/>
        <dbReference type="ChEBI" id="CHEBI:46398"/>
        <dbReference type="ChEBI" id="CHEBI:456216"/>
    </reaction>
</comment>
<comment type="function">
    <text evidence="11">Catalyzes the ATP-dependent amination of UTP to CTP with either L-glutamine or ammonia as the source of nitrogen. Regulates intracellular CTP levels through interactions with the four ribonucleotide triphosphates.</text>
</comment>
<dbReference type="CDD" id="cd01746">
    <property type="entry name" value="GATase1_CTP_Synthase"/>
    <property type="match status" value="1"/>
</dbReference>
<feature type="binding site" evidence="11">
    <location>
        <begin position="188"/>
        <end position="193"/>
    </location>
    <ligand>
        <name>CTP</name>
        <dbReference type="ChEBI" id="CHEBI:37563"/>
        <note>allosteric inhibitor</note>
    </ligand>
</feature>
<dbReference type="PROSITE" id="PS51273">
    <property type="entry name" value="GATASE_TYPE_1"/>
    <property type="match status" value="1"/>
</dbReference>
<feature type="active site" description="Nucleophile; for glutamine hydrolysis" evidence="11">
    <location>
        <position position="380"/>
    </location>
</feature>
<sequence>MTKFIFVTGGVLSSLGKGIASASIGTLLKSRGISVSMLKFDPYINVDPGTMSPFQHGEVFVTQDGTETDLDLGHYERFVGINLSSHNNVTTGQIYSAVIEKERKGEYLGRTIQVVPHITGEIQERIRKVAKKDEVEVVITEVGGTVGDIESLPFLEAIRQFRLEEGRENTLFIHLTLLPYISSSAELKTKPTQHSVGKLREIGIQPDLILCRTQIPLTGEARSKISLFCNVEEKEVIQAIDVENVYEVPLRFEKEGLTDKILHKLNLTASKTDLEEWQRWVERVNHPRGEVSVGVVGKYVKMKDTYKSINEALIHAGAANEVRVNTVWLEAEEIESQPETYLASLHGILVPGGFGMRGIEGKIEAIQYAREQGIPFLGICLGMQCATIEFARNVAELGQANSSEFDPHTPHPVIDLLPEQKKIKAKGGTMRLGVYPCELARNSLSHKAYGENEVYERHRHRYEFNNKYRDLLTQRGLRIAGTFKDKDLVEITEISDHPWFVATQFHPEFKSRPRSPHPLFRDFIKAAMKRGSQTLTEP</sequence>
<evidence type="ECO:0000256" key="2">
    <source>
        <dbReference type="ARBA" id="ARBA00007533"/>
    </source>
</evidence>
<evidence type="ECO:0000313" key="14">
    <source>
        <dbReference type="EMBL" id="TET29208.1"/>
    </source>
</evidence>
<keyword evidence="9 11" id="KW-0665">Pyrimidine biosynthesis</keyword>
<dbReference type="Gene3D" id="3.40.50.300">
    <property type="entry name" value="P-loop containing nucleotide triphosphate hydrolases"/>
    <property type="match status" value="1"/>
</dbReference>
<reference evidence="14 15" key="1">
    <citation type="submission" date="2019-03" db="EMBL/GenBank/DDBJ databases">
        <title>Metabolic potential of uncultured bacteria and archaea associated with petroleum seepage in deep-sea sediments.</title>
        <authorList>
            <person name="Dong X."/>
            <person name="Hubert C."/>
        </authorList>
    </citation>
    <scope>NUCLEOTIDE SEQUENCE [LARGE SCALE GENOMIC DNA]</scope>
    <source>
        <strain evidence="14">E44_bin3</strain>
    </source>
</reference>
<gene>
    <name evidence="11" type="primary">pyrG</name>
    <name evidence="14" type="ORF">E3J68_02060</name>
</gene>
<dbReference type="NCBIfam" id="TIGR00337">
    <property type="entry name" value="PyrG"/>
    <property type="match status" value="1"/>
</dbReference>
<keyword evidence="5 11" id="KW-0547">Nucleotide-binding</keyword>
<feature type="binding site" evidence="11">
    <location>
        <position position="71"/>
    </location>
    <ligand>
        <name>ATP</name>
        <dbReference type="ChEBI" id="CHEBI:30616"/>
    </ligand>
</feature>
<feature type="binding site" evidence="11">
    <location>
        <position position="242"/>
    </location>
    <ligand>
        <name>ATP</name>
        <dbReference type="ChEBI" id="CHEBI:30616"/>
    </ligand>
</feature>
<feature type="binding site" evidence="11">
    <location>
        <position position="404"/>
    </location>
    <ligand>
        <name>L-glutamine</name>
        <dbReference type="ChEBI" id="CHEBI:58359"/>
    </ligand>
</feature>
<keyword evidence="3 11" id="KW-0436">Ligase</keyword>
<accession>A0A523TFU5</accession>
<feature type="binding site" evidence="11">
    <location>
        <position position="13"/>
    </location>
    <ligand>
        <name>UTP</name>
        <dbReference type="ChEBI" id="CHEBI:46398"/>
    </ligand>
</feature>
<feature type="binding site" evidence="11">
    <location>
        <begin position="381"/>
        <end position="384"/>
    </location>
    <ligand>
        <name>L-glutamine</name>
        <dbReference type="ChEBI" id="CHEBI:58359"/>
    </ligand>
</feature>
<dbReference type="SUPFAM" id="SSF52317">
    <property type="entry name" value="Class I glutamine amidotransferase-like"/>
    <property type="match status" value="1"/>
</dbReference>
<dbReference type="GO" id="GO:0005524">
    <property type="term" value="F:ATP binding"/>
    <property type="evidence" value="ECO:0007669"/>
    <property type="project" value="UniProtKB-KW"/>
</dbReference>
<dbReference type="GO" id="GO:0003883">
    <property type="term" value="F:CTP synthase activity"/>
    <property type="evidence" value="ECO:0007669"/>
    <property type="project" value="UniProtKB-UniRule"/>
</dbReference>
<dbReference type="NCBIfam" id="NF003792">
    <property type="entry name" value="PRK05380.1"/>
    <property type="match status" value="1"/>
</dbReference>
<dbReference type="InterPro" id="IPR017456">
    <property type="entry name" value="CTP_synthase_N"/>
</dbReference>
<evidence type="ECO:0000256" key="11">
    <source>
        <dbReference type="HAMAP-Rule" id="MF_01227"/>
    </source>
</evidence>
<organism evidence="14 15">
    <name type="scientific">Aerophobetes bacterium</name>
    <dbReference type="NCBI Taxonomy" id="2030807"/>
    <lineage>
        <taxon>Bacteria</taxon>
        <taxon>Candidatus Aerophobota</taxon>
    </lineage>
</organism>
<feature type="binding site" evidence="11">
    <location>
        <position position="461"/>
    </location>
    <ligand>
        <name>L-glutamine</name>
        <dbReference type="ChEBI" id="CHEBI:58359"/>
    </ligand>
</feature>
<dbReference type="Pfam" id="PF00117">
    <property type="entry name" value="GATase"/>
    <property type="match status" value="1"/>
</dbReference>
<feature type="binding site" evidence="11">
    <location>
        <position position="71"/>
    </location>
    <ligand>
        <name>Mg(2+)</name>
        <dbReference type="ChEBI" id="CHEBI:18420"/>
    </ligand>
</feature>
<dbReference type="HAMAP" id="MF_01227">
    <property type="entry name" value="PyrG"/>
    <property type="match status" value="1"/>
</dbReference>
<keyword evidence="6 11" id="KW-0067">ATP-binding</keyword>
<evidence type="ECO:0000256" key="4">
    <source>
        <dbReference type="ARBA" id="ARBA00022723"/>
    </source>
</evidence>
<evidence type="ECO:0000259" key="12">
    <source>
        <dbReference type="Pfam" id="PF00117"/>
    </source>
</evidence>
<comment type="caution">
    <text evidence="11">Lacks conserved residue(s) required for the propagation of feature annotation.</text>
</comment>
<dbReference type="Gene3D" id="3.40.50.880">
    <property type="match status" value="1"/>
</dbReference>
<dbReference type="CDD" id="cd03113">
    <property type="entry name" value="CTPS_N"/>
    <property type="match status" value="1"/>
</dbReference>
<feature type="binding site" evidence="11">
    <location>
        <position position="353"/>
    </location>
    <ligand>
        <name>L-glutamine</name>
        <dbReference type="ChEBI" id="CHEBI:58359"/>
    </ligand>
</feature>
<dbReference type="GO" id="GO:0097268">
    <property type="term" value="C:cytoophidium"/>
    <property type="evidence" value="ECO:0007669"/>
    <property type="project" value="UniProtKB-ARBA"/>
</dbReference>
<dbReference type="InterPro" id="IPR017926">
    <property type="entry name" value="GATASE"/>
</dbReference>
<feature type="active site" evidence="11">
    <location>
        <position position="506"/>
    </location>
</feature>